<dbReference type="eggNOG" id="COG3221">
    <property type="taxonomic scope" value="Bacteria"/>
</dbReference>
<gene>
    <name evidence="2" type="ORF">ThidrDRAFT_4074</name>
</gene>
<proteinExistence type="predicted"/>
<dbReference type="Proteomes" id="UP000004200">
    <property type="component" value="Unassembled WGS sequence"/>
</dbReference>
<dbReference type="EMBL" id="AFWT01000046">
    <property type="protein sequence ID" value="EGV28111.1"/>
    <property type="molecule type" value="Genomic_DNA"/>
</dbReference>
<keyword evidence="1" id="KW-0732">Signal</keyword>
<dbReference type="Pfam" id="PF12974">
    <property type="entry name" value="Phosphonate-bd"/>
    <property type="match status" value="1"/>
</dbReference>
<dbReference type="SUPFAM" id="SSF53850">
    <property type="entry name" value="Periplasmic binding protein-like II"/>
    <property type="match status" value="1"/>
</dbReference>
<accession>G2E711</accession>
<reference evidence="2 3" key="1">
    <citation type="submission" date="2011-06" db="EMBL/GenBank/DDBJ databases">
        <title>The draft genome of Thiorhodococcus drewsii AZ1.</title>
        <authorList>
            <consortium name="US DOE Joint Genome Institute (JGI-PGF)"/>
            <person name="Lucas S."/>
            <person name="Han J."/>
            <person name="Lapidus A."/>
            <person name="Cheng J.-F."/>
            <person name="Goodwin L."/>
            <person name="Pitluck S."/>
            <person name="Peters L."/>
            <person name="Land M.L."/>
            <person name="Hauser L."/>
            <person name="Vogl K."/>
            <person name="Liu Z."/>
            <person name="Imhoff J."/>
            <person name="Thiel V."/>
            <person name="Frigaard N.-U."/>
            <person name="Bryant D.A."/>
            <person name="Woyke T.J."/>
        </authorList>
    </citation>
    <scope>NUCLEOTIDE SEQUENCE [LARGE SCALE GENOMIC DNA]</scope>
    <source>
        <strain evidence="2 3">AZ1</strain>
    </source>
</reference>
<comment type="caution">
    <text evidence="2">The sequence shown here is derived from an EMBL/GenBank/DDBJ whole genome shotgun (WGS) entry which is preliminary data.</text>
</comment>
<feature type="chain" id="PRO_5003429004" evidence="1">
    <location>
        <begin position="33"/>
        <end position="310"/>
    </location>
</feature>
<dbReference type="PANTHER" id="PTHR35841">
    <property type="entry name" value="PHOSPHONATES-BINDING PERIPLASMIC PROTEIN"/>
    <property type="match status" value="1"/>
</dbReference>
<dbReference type="Gene3D" id="3.40.190.10">
    <property type="entry name" value="Periplasmic binding protein-like II"/>
    <property type="match status" value="2"/>
</dbReference>
<evidence type="ECO:0000313" key="2">
    <source>
        <dbReference type="EMBL" id="EGV28111.1"/>
    </source>
</evidence>
<keyword evidence="3" id="KW-1185">Reference proteome</keyword>
<name>G2E711_9GAMM</name>
<dbReference type="AlphaFoldDB" id="G2E711"/>
<feature type="signal peptide" evidence="1">
    <location>
        <begin position="1"/>
        <end position="32"/>
    </location>
</feature>
<dbReference type="STRING" id="765913.ThidrDRAFT_4074"/>
<evidence type="ECO:0000256" key="1">
    <source>
        <dbReference type="SAM" id="SignalP"/>
    </source>
</evidence>
<evidence type="ECO:0000313" key="3">
    <source>
        <dbReference type="Proteomes" id="UP000004200"/>
    </source>
</evidence>
<protein>
    <submittedName>
        <fullName evidence="2">Putative anion binding protein</fullName>
    </submittedName>
</protein>
<organism evidence="2 3">
    <name type="scientific">Thiorhodococcus drewsii AZ1</name>
    <dbReference type="NCBI Taxonomy" id="765913"/>
    <lineage>
        <taxon>Bacteria</taxon>
        <taxon>Pseudomonadati</taxon>
        <taxon>Pseudomonadota</taxon>
        <taxon>Gammaproteobacteria</taxon>
        <taxon>Chromatiales</taxon>
        <taxon>Chromatiaceae</taxon>
        <taxon>Thiorhodococcus</taxon>
    </lineage>
</organism>
<sequence length="310" mass="34811">MHRATRKGATPTPFATCVGLIMALCLTSPARAAPPDPGFHMGVVSERPGYPDLTLEQYQPFHRYLTERLEAQGIPVGKLVVAAQLADMRQRIERGEVDLLLESLVSTLILERQTNRIHPALLAWRKGQRQYRTLFFTRKDSPIRTLADLRGKRIVFESKRSTSAFFIPSITLENAGVALVPARTDPIPQQTSSYVFAGSELNQAYWVGRGKAEAGAFNDGDWKSTPEAIRKDLRIFHTTPPILRYIASYREGLPPEDRDATTRILVKMPDTETGRAALAKASHITRIEPLTDTDRAQIEQWRHTLAAHDY</sequence>
<dbReference type="PANTHER" id="PTHR35841:SF1">
    <property type="entry name" value="PHOSPHONATES-BINDING PERIPLASMIC PROTEIN"/>
    <property type="match status" value="1"/>
</dbReference>